<dbReference type="EMBL" id="CAJPIZ010000419">
    <property type="protein sequence ID" value="CAG2101394.1"/>
    <property type="molecule type" value="Genomic_DNA"/>
</dbReference>
<gene>
    <name evidence="2" type="ORF">OSB1V03_LOCUS1444</name>
</gene>
<sequence length="188" mass="19901">MKIILSLILSITLVSAKSTQDLEAIANNIISNIGGQLSANQTVNEFMSKTQASKRSVNQLNTNNEGLLILEGIGSIGGTVVLVKSGNKAVNINVKPVVEKESADAILVAAEGGKAGQEAIISNEGHLTVKAIAGFKLGSITKIFTSNGYTFPFASTTHINPIVNDITDQQLRHQVLNNHVVIQMLIIS</sequence>
<name>A0A7R9PU48_9ACAR</name>
<feature type="chain" id="PRO_5036211661" evidence="1">
    <location>
        <begin position="17"/>
        <end position="188"/>
    </location>
</feature>
<keyword evidence="1" id="KW-0732">Signal</keyword>
<keyword evidence="3" id="KW-1185">Reference proteome</keyword>
<dbReference type="AlphaFoldDB" id="A0A7R9PU48"/>
<protein>
    <submittedName>
        <fullName evidence="2">Uncharacterized protein</fullName>
    </submittedName>
</protein>
<accession>A0A7R9PU48</accession>
<proteinExistence type="predicted"/>
<reference evidence="2" key="1">
    <citation type="submission" date="2020-11" db="EMBL/GenBank/DDBJ databases">
        <authorList>
            <person name="Tran Van P."/>
        </authorList>
    </citation>
    <scope>NUCLEOTIDE SEQUENCE</scope>
</reference>
<evidence type="ECO:0000313" key="2">
    <source>
        <dbReference type="EMBL" id="CAD7620964.1"/>
    </source>
</evidence>
<organism evidence="2">
    <name type="scientific">Medioppia subpectinata</name>
    <dbReference type="NCBI Taxonomy" id="1979941"/>
    <lineage>
        <taxon>Eukaryota</taxon>
        <taxon>Metazoa</taxon>
        <taxon>Ecdysozoa</taxon>
        <taxon>Arthropoda</taxon>
        <taxon>Chelicerata</taxon>
        <taxon>Arachnida</taxon>
        <taxon>Acari</taxon>
        <taxon>Acariformes</taxon>
        <taxon>Sarcoptiformes</taxon>
        <taxon>Oribatida</taxon>
        <taxon>Brachypylina</taxon>
        <taxon>Oppioidea</taxon>
        <taxon>Oppiidae</taxon>
        <taxon>Medioppia</taxon>
    </lineage>
</organism>
<dbReference type="EMBL" id="OC854994">
    <property type="protein sequence ID" value="CAD7620964.1"/>
    <property type="molecule type" value="Genomic_DNA"/>
</dbReference>
<evidence type="ECO:0000313" key="3">
    <source>
        <dbReference type="Proteomes" id="UP000759131"/>
    </source>
</evidence>
<evidence type="ECO:0000256" key="1">
    <source>
        <dbReference type="SAM" id="SignalP"/>
    </source>
</evidence>
<feature type="signal peptide" evidence="1">
    <location>
        <begin position="1"/>
        <end position="16"/>
    </location>
</feature>
<dbReference type="Proteomes" id="UP000759131">
    <property type="component" value="Unassembled WGS sequence"/>
</dbReference>